<dbReference type="EMBL" id="KZ613471">
    <property type="protein sequence ID" value="PMD24975.1"/>
    <property type="molecule type" value="Genomic_DNA"/>
</dbReference>
<evidence type="ECO:0000256" key="1">
    <source>
        <dbReference type="SAM" id="MobiDB-lite"/>
    </source>
</evidence>
<dbReference type="Pfam" id="PF06985">
    <property type="entry name" value="HET"/>
    <property type="match status" value="1"/>
</dbReference>
<keyword evidence="5" id="KW-1185">Reference proteome</keyword>
<feature type="compositionally biased region" description="Gly residues" evidence="1">
    <location>
        <begin position="686"/>
        <end position="697"/>
    </location>
</feature>
<feature type="region of interest" description="Disordered" evidence="1">
    <location>
        <begin position="683"/>
        <end position="728"/>
    </location>
</feature>
<proteinExistence type="predicted"/>
<dbReference type="SUPFAM" id="SSF48452">
    <property type="entry name" value="TPR-like"/>
    <property type="match status" value="1"/>
</dbReference>
<protein>
    <submittedName>
        <fullName evidence="4">HET-domain-containing protein</fullName>
    </submittedName>
</protein>
<feature type="compositionally biased region" description="Basic and acidic residues" evidence="1">
    <location>
        <begin position="715"/>
        <end position="728"/>
    </location>
</feature>
<dbReference type="PANTHER" id="PTHR10622:SF11">
    <property type="entry name" value="HET-DOMAIN-CONTAINING PROTEIN"/>
    <property type="match status" value="1"/>
</dbReference>
<dbReference type="SUPFAM" id="SSF52540">
    <property type="entry name" value="P-loop containing nucleoside triphosphate hydrolases"/>
    <property type="match status" value="1"/>
</dbReference>
<dbReference type="Pfam" id="PF13424">
    <property type="entry name" value="TPR_12"/>
    <property type="match status" value="1"/>
</dbReference>
<organism evidence="4 5">
    <name type="scientific">Hyaloscypha hepaticicola</name>
    <dbReference type="NCBI Taxonomy" id="2082293"/>
    <lineage>
        <taxon>Eukaryota</taxon>
        <taxon>Fungi</taxon>
        <taxon>Dikarya</taxon>
        <taxon>Ascomycota</taxon>
        <taxon>Pezizomycotina</taxon>
        <taxon>Leotiomycetes</taxon>
        <taxon>Helotiales</taxon>
        <taxon>Hyaloscyphaceae</taxon>
        <taxon>Hyaloscypha</taxon>
    </lineage>
</organism>
<dbReference type="Proteomes" id="UP000235672">
    <property type="component" value="Unassembled WGS sequence"/>
</dbReference>
<evidence type="ECO:0000313" key="5">
    <source>
        <dbReference type="Proteomes" id="UP000235672"/>
    </source>
</evidence>
<sequence>MRLLKLVGPGDFSLVQVPTHNDLPYTILSPTWAPGQEVTYQELISGGGKRKTGYEKIKFCGEQATKDGYLYFWVDTCCIDKTNPAELSTAINSMFRWYLNVKKCYVYLADVSIPGDEVDTQANKSTWEGAFRRSRWFTRGWTLQELVAPAVVEFFSKEGKRLGDRMSLETPIHEITGIRTKALQGNSVSDLSIDERRGWAAQCQTTEEEDLVYCLLGLCEVSMPAIYDSKTPFIVPFERNPNFTGREFQLAKLEKELCKQGQTTKLAITGLGGVGKTQLVLELVYRVRDKHKSRSIIWIPATNTESLYQAYLDVAEKLCIPSWEDKKADVKRLVQEYLSKESTRQWLLVFDNADDINMWISQSSRLIDYLPKSEHGCVVFTTRDRKTAVKLAKNNIVEVPEMEETVATQLLQKCLVNPDLVKNRTDTKALLTELTYLPLAIVQAVAYINENGIALSDYLSLLAEQEEEVIDLLSEEFEDDERYYNIKNPVATTWLISFEQIRQRDLLAADYLSFMACIDSKDIPQSLLPAGPSRKKEIDAIGTLDAYSCITKRSADQALDLHRLVHLATRNWLRKQELITQWTEKAITRLEEVFPDDDHQNRSIWRIYLPHVQSVLKSDVCKDLESRGKLAWRFGTCLSQDGRYNEAEKQFVEAYRTDKRVLGQEHPDTLTSMSNLASTYWNQGPLEGGRGLGGASDGDGQEGARPGAPRHAHEHGKSCLDLEKSRPV</sequence>
<reference evidence="4 5" key="1">
    <citation type="submission" date="2016-05" db="EMBL/GenBank/DDBJ databases">
        <title>A degradative enzymes factory behind the ericoid mycorrhizal symbiosis.</title>
        <authorList>
            <consortium name="DOE Joint Genome Institute"/>
            <person name="Martino E."/>
            <person name="Morin E."/>
            <person name="Grelet G."/>
            <person name="Kuo A."/>
            <person name="Kohler A."/>
            <person name="Daghino S."/>
            <person name="Barry K."/>
            <person name="Choi C."/>
            <person name="Cichocki N."/>
            <person name="Clum A."/>
            <person name="Copeland A."/>
            <person name="Hainaut M."/>
            <person name="Haridas S."/>
            <person name="Labutti K."/>
            <person name="Lindquist E."/>
            <person name="Lipzen A."/>
            <person name="Khouja H.-R."/>
            <person name="Murat C."/>
            <person name="Ohm R."/>
            <person name="Olson A."/>
            <person name="Spatafora J."/>
            <person name="Veneault-Fourrey C."/>
            <person name="Henrissat B."/>
            <person name="Grigoriev I."/>
            <person name="Martin F."/>
            <person name="Perotto S."/>
        </authorList>
    </citation>
    <scope>NUCLEOTIDE SEQUENCE [LARGE SCALE GENOMIC DNA]</scope>
    <source>
        <strain evidence="4 5">UAMH 7357</strain>
    </source>
</reference>
<dbReference type="Gene3D" id="1.25.40.10">
    <property type="entry name" value="Tetratricopeptide repeat domain"/>
    <property type="match status" value="1"/>
</dbReference>
<name>A0A2J6QFE3_9HELO</name>
<dbReference type="STRING" id="1745343.A0A2J6QFE3"/>
<dbReference type="AlphaFoldDB" id="A0A2J6QFE3"/>
<dbReference type="InterPro" id="IPR011990">
    <property type="entry name" value="TPR-like_helical_dom_sf"/>
</dbReference>
<dbReference type="InterPro" id="IPR002182">
    <property type="entry name" value="NB-ARC"/>
</dbReference>
<dbReference type="PANTHER" id="PTHR10622">
    <property type="entry name" value="HET DOMAIN-CONTAINING PROTEIN"/>
    <property type="match status" value="1"/>
</dbReference>
<evidence type="ECO:0000313" key="4">
    <source>
        <dbReference type="EMBL" id="PMD24975.1"/>
    </source>
</evidence>
<feature type="domain" description="NB-ARC" evidence="2">
    <location>
        <begin position="249"/>
        <end position="414"/>
    </location>
</feature>
<dbReference type="OrthoDB" id="5986190at2759"/>
<dbReference type="Gene3D" id="3.40.50.300">
    <property type="entry name" value="P-loop containing nucleotide triphosphate hydrolases"/>
    <property type="match status" value="1"/>
</dbReference>
<gene>
    <name evidence="4" type="ORF">NA56DRAFT_686331</name>
</gene>
<dbReference type="GO" id="GO:0043531">
    <property type="term" value="F:ADP binding"/>
    <property type="evidence" value="ECO:0007669"/>
    <property type="project" value="InterPro"/>
</dbReference>
<dbReference type="Pfam" id="PF00931">
    <property type="entry name" value="NB-ARC"/>
    <property type="match status" value="1"/>
</dbReference>
<evidence type="ECO:0000259" key="3">
    <source>
        <dbReference type="Pfam" id="PF06985"/>
    </source>
</evidence>
<dbReference type="InterPro" id="IPR010730">
    <property type="entry name" value="HET"/>
</dbReference>
<feature type="domain" description="Heterokaryon incompatibility" evidence="3">
    <location>
        <begin position="25"/>
        <end position="110"/>
    </location>
</feature>
<dbReference type="InterPro" id="IPR027417">
    <property type="entry name" value="P-loop_NTPase"/>
</dbReference>
<evidence type="ECO:0000259" key="2">
    <source>
        <dbReference type="Pfam" id="PF00931"/>
    </source>
</evidence>
<accession>A0A2J6QFE3</accession>